<comment type="caution">
    <text evidence="9">The sequence shown here is derived from an EMBL/GenBank/DDBJ whole genome shotgun (WGS) entry which is preliminary data.</text>
</comment>
<evidence type="ECO:0000259" key="7">
    <source>
        <dbReference type="Pfam" id="PF01764"/>
    </source>
</evidence>
<feature type="region of interest" description="Disordered" evidence="5">
    <location>
        <begin position="997"/>
        <end position="1049"/>
    </location>
</feature>
<sequence>MPSAGAGTRDGAGASAAPPPPPLAPSSRRPEAPAAAHRGDRHVPRAARRDRDGASDGAAGAARRRRVIPAAPHRQLFLVDGCYYGAAPLETPQRQTSSSAYPAGNVVERGASQALSNRITTDASATVTGLSFYVPPTAPCGVDMPHSHAAAAASLTPPGQHPAVPPPLPPGSPSGGSGDGGGDGRQHRHQHQRRPGKLRVRQRFYEPVELQVESISAFAMRLTLVLWYACLVAALVVEVVPSVQWSMVNLCGSADAVDLRYMEKWTSPCVVATPSAAVSASSPGAPPATVSLRWSGADLSHQSTSLVRYRRIAFSLPTPATQTSPVEVYDLVAETRMSGDGVESAAEFAFAMRCERAKARCDVARVPELLLGSVPAFVSEISFALTGVPESLAAGAANGAVGVAYQRSAYTVATLVWRYVLIVLSLLHTLRFIAYRKYTSTLHEQSWTLILQIALLWYLDPLFTLNVVSWPLPSVLAFLEYRMPTYFMAVLIAYMLSVMTASMAWGRPATARPGDGVAARLKAFLAHSSSVYDPPRWTKVLICAYMLSIFVLDIVDACVDKDPWYSASNGETHFNQRYWAIIALHLAGGLVCLLLLFYLRNYLGSKSYLESRPQQLACRVFLMVFLSAIVYYTIHCLVFFLLYNRGYPALASQQPFLQLPALMVASFFVNIMTLAYTSQNRDESVPINPRDPRWKHMVWPDTWYRWLARHGGSQYIFATEHEETRFYRLQFEFRRRQFMAKEKRRRAAGGAQPSLAPSLTDSITAAAPIASATVPALWERQQSATLSFLRSPESAGHRAAQRSSDRRGVGARAPWRGDVWETPLPSRPASASDADEDGGPEGAGGDRRGGESPDAHGVSCGSGSAPPRHDDPPGRPSTHGAARAAGASHSLPNGSFRQHRGDGVMHDLTPVNLAARHIINMDRFSTYFLADGDGSTGVSGRAADGDGADGGGGGRRSTGRSGGAQSYSGFTRDMSSAGDAYAVEGPARRRSRLLQQGARTLGGPIKGDGGGGDTATRQADAAGRPPQSPVPLHHHHNARSRSDGDVPAFALNDGAAETEMRCCTAAPHQTQSPPPPLRHRDPAAGATTALAREPPNTTASASASLPRPPGAVDAPREGAGLPCEEQQLCDSIDVTSSHNASFVRQRDYLLQAMMQLQQSTSPATGGGDDADAVPLLPHFPPTLADGADRRHHAQHGSGSGGHLRGWVAGHDDALSDLSLPTDASASSSSSSSSSGSGGGDGDSSRRLRRRSRHRHGHSGPRSFLRTLTHARERIGAWMGTAERHLVEGPVRGLDRLETHIFNAAYRPFQTIQYLPFFNLETAIDCFNISWEAYGVEESTGDHAIETGIKVSPQNVPRTVAHGVKKVICGCCPAEEDTSDDAEEDDDGASEADGAEAAVQPTAAQDSGDNNNNSGSGGGGGREVQPRVSPRRRHSDTVVVHMRGDGRADAAAASVAPPQASADDATPAAAAAAPAAASSAPPPRSAPSLPVHPESGAAAPTAATTAVPDPAALPINVEKYGFVRLLVAEAREVQVLMVRMDTTAPEHAGKAPRVIIGFRGTANVSNAKYDMNIHRIVWREMERAADREAAGEMLEETAEAASSFHDGSTTAAAAHLGCASCLHACTRKTSWRPTCHAGFLTIWKTLRPTVLSRLRDLLRDDRGTVYRVFTTGHSLGGALASLCAYSVTCMLRRMDYPITDVTVYTFGQPRLGNHTFQRLYNKAVPRSFRIVNESDVIVSMTMFGGYHVGIEVDVDRNGNFIVKPTEIEKLFPPTKGRGLAVVNHLMTNYGISLNAIASRTLCPARGLAFYLTADPAKVEEERRRLDAIHAAVQ</sequence>
<dbReference type="InterPro" id="IPR047843">
    <property type="entry name" value="WLS-like_TM"/>
</dbReference>
<evidence type="ECO:0000313" key="10">
    <source>
        <dbReference type="Proteomes" id="UP001430356"/>
    </source>
</evidence>
<feature type="compositionally biased region" description="Basic and acidic residues" evidence="5">
    <location>
        <begin position="37"/>
        <end position="54"/>
    </location>
</feature>
<feature type="region of interest" description="Disordered" evidence="5">
    <location>
        <begin position="1064"/>
        <end position="1118"/>
    </location>
</feature>
<keyword evidence="3 6" id="KW-1133">Transmembrane helix</keyword>
<feature type="region of interest" description="Disordered" evidence="5">
    <location>
        <begin position="935"/>
        <end position="973"/>
    </location>
</feature>
<feature type="compositionally biased region" description="Pro residues" evidence="5">
    <location>
        <begin position="159"/>
        <end position="172"/>
    </location>
</feature>
<feature type="compositionally biased region" description="Gly residues" evidence="5">
    <location>
        <begin position="1004"/>
        <end position="1013"/>
    </location>
</feature>
<feature type="transmembrane region" description="Helical" evidence="6">
    <location>
        <begin position="579"/>
        <end position="600"/>
    </location>
</feature>
<dbReference type="PANTHER" id="PTHR45856:SF11">
    <property type="entry name" value="FUNGAL LIPASE-LIKE DOMAIN-CONTAINING PROTEIN"/>
    <property type="match status" value="1"/>
</dbReference>
<dbReference type="GO" id="GO:0016020">
    <property type="term" value="C:membrane"/>
    <property type="evidence" value="ECO:0007669"/>
    <property type="project" value="UniProtKB-SubCell"/>
</dbReference>
<evidence type="ECO:0000313" key="9">
    <source>
        <dbReference type="EMBL" id="KAK7200053.1"/>
    </source>
</evidence>
<keyword evidence="10" id="KW-1185">Reference proteome</keyword>
<protein>
    <submittedName>
        <fullName evidence="9">Lipase domain protein</fullName>
    </submittedName>
</protein>
<organism evidence="9 10">
    <name type="scientific">Novymonas esmeraldas</name>
    <dbReference type="NCBI Taxonomy" id="1808958"/>
    <lineage>
        <taxon>Eukaryota</taxon>
        <taxon>Discoba</taxon>
        <taxon>Euglenozoa</taxon>
        <taxon>Kinetoplastea</taxon>
        <taxon>Metakinetoplastina</taxon>
        <taxon>Trypanosomatida</taxon>
        <taxon>Trypanosomatidae</taxon>
        <taxon>Novymonas</taxon>
    </lineage>
</organism>
<name>A0AAW0F1I8_9TRYP</name>
<feature type="region of interest" description="Disordered" evidence="5">
    <location>
        <begin position="1447"/>
        <end position="1502"/>
    </location>
</feature>
<dbReference type="InterPro" id="IPR029058">
    <property type="entry name" value="AB_hydrolase_fold"/>
</dbReference>
<feature type="region of interest" description="Disordered" evidence="5">
    <location>
        <begin position="788"/>
        <end position="903"/>
    </location>
</feature>
<dbReference type="EMBL" id="JAECZO010000003">
    <property type="protein sequence ID" value="KAK7200053.1"/>
    <property type="molecule type" value="Genomic_DNA"/>
</dbReference>
<reference evidence="9 10" key="1">
    <citation type="journal article" date="2021" name="MBio">
        <title>A New Model Trypanosomatid, Novymonas esmeraldas: Genomic Perception of Its 'Candidatus Pandoraea novymonadis' Endosymbiont.</title>
        <authorList>
            <person name="Zakharova A."/>
            <person name="Saura A."/>
            <person name="Butenko A."/>
            <person name="Podesvova L."/>
            <person name="Warmusova S."/>
            <person name="Kostygov A.Y."/>
            <person name="Nenarokova A."/>
            <person name="Lukes J."/>
            <person name="Opperdoes F.R."/>
            <person name="Yurchenko V."/>
        </authorList>
    </citation>
    <scope>NUCLEOTIDE SEQUENCE [LARGE SCALE GENOMIC DNA]</scope>
    <source>
        <strain evidence="9 10">E262AT.01</strain>
    </source>
</reference>
<dbReference type="Pfam" id="PF01764">
    <property type="entry name" value="Lipase_3"/>
    <property type="match status" value="1"/>
</dbReference>
<evidence type="ECO:0000256" key="1">
    <source>
        <dbReference type="ARBA" id="ARBA00004141"/>
    </source>
</evidence>
<feature type="transmembrane region" description="Helical" evidence="6">
    <location>
        <begin position="486"/>
        <end position="505"/>
    </location>
</feature>
<feature type="compositionally biased region" description="Gly residues" evidence="5">
    <location>
        <begin position="948"/>
        <end position="962"/>
    </location>
</feature>
<accession>A0AAW0F1I8</accession>
<feature type="domain" description="Wntless-like transmembrane" evidence="8">
    <location>
        <begin position="408"/>
        <end position="676"/>
    </location>
</feature>
<dbReference type="PANTHER" id="PTHR45856">
    <property type="entry name" value="ALPHA/BETA-HYDROLASES SUPERFAMILY PROTEIN"/>
    <property type="match status" value="1"/>
</dbReference>
<evidence type="ECO:0000256" key="6">
    <source>
        <dbReference type="SAM" id="Phobius"/>
    </source>
</evidence>
<evidence type="ECO:0000256" key="3">
    <source>
        <dbReference type="ARBA" id="ARBA00022989"/>
    </source>
</evidence>
<feature type="compositionally biased region" description="Low complexity" evidence="5">
    <location>
        <begin position="1448"/>
        <end position="1478"/>
    </location>
</feature>
<feature type="compositionally biased region" description="Basic and acidic residues" evidence="5">
    <location>
        <begin position="844"/>
        <end position="854"/>
    </location>
</feature>
<feature type="region of interest" description="Disordered" evidence="5">
    <location>
        <begin position="1159"/>
        <end position="1263"/>
    </location>
</feature>
<evidence type="ECO:0000259" key="8">
    <source>
        <dbReference type="Pfam" id="PF06664"/>
    </source>
</evidence>
<feature type="compositionally biased region" description="Low complexity" evidence="5">
    <location>
        <begin position="879"/>
        <end position="890"/>
    </location>
</feature>
<feature type="domain" description="Fungal lipase-type" evidence="7">
    <location>
        <begin position="1626"/>
        <end position="1740"/>
    </location>
</feature>
<dbReference type="SUPFAM" id="SSF53474">
    <property type="entry name" value="alpha/beta-Hydrolases"/>
    <property type="match status" value="1"/>
</dbReference>
<feature type="compositionally biased region" description="Basic residues" evidence="5">
    <location>
        <begin position="1246"/>
        <end position="1258"/>
    </location>
</feature>
<dbReference type="InterPro" id="IPR002921">
    <property type="entry name" value="Fungal_lipase-type"/>
</dbReference>
<dbReference type="InterPro" id="IPR051218">
    <property type="entry name" value="Sec_MonoDiacylglyc_Lipase"/>
</dbReference>
<keyword evidence="2 6" id="KW-0812">Transmembrane</keyword>
<feature type="region of interest" description="Disordered" evidence="5">
    <location>
        <begin position="1375"/>
        <end position="1434"/>
    </location>
</feature>
<feature type="region of interest" description="Disordered" evidence="5">
    <location>
        <begin position="1"/>
        <end position="66"/>
    </location>
</feature>
<feature type="compositionally biased region" description="Low complexity" evidence="5">
    <location>
        <begin position="1215"/>
        <end position="1234"/>
    </location>
</feature>
<feature type="region of interest" description="Disordered" evidence="5">
    <location>
        <begin position="152"/>
        <end position="200"/>
    </location>
</feature>
<evidence type="ECO:0000256" key="4">
    <source>
        <dbReference type="ARBA" id="ARBA00023136"/>
    </source>
</evidence>
<feature type="transmembrane region" description="Helical" evidence="6">
    <location>
        <begin position="655"/>
        <end position="676"/>
    </location>
</feature>
<evidence type="ECO:0000256" key="5">
    <source>
        <dbReference type="SAM" id="MobiDB-lite"/>
    </source>
</evidence>
<feature type="transmembrane region" description="Helical" evidence="6">
    <location>
        <begin position="620"/>
        <end position="643"/>
    </location>
</feature>
<dbReference type="CDD" id="cd00519">
    <property type="entry name" value="Lipase_3"/>
    <property type="match status" value="1"/>
</dbReference>
<comment type="subcellular location">
    <subcellularLocation>
        <location evidence="1">Membrane</location>
        <topology evidence="1">Multi-pass membrane protein</topology>
    </subcellularLocation>
</comment>
<gene>
    <name evidence="9" type="ORF">NESM_000054800</name>
</gene>
<dbReference type="Gene3D" id="3.40.50.1820">
    <property type="entry name" value="alpha/beta hydrolase"/>
    <property type="match status" value="1"/>
</dbReference>
<feature type="compositionally biased region" description="Gly residues" evidence="5">
    <location>
        <begin position="173"/>
        <end position="183"/>
    </location>
</feature>
<feature type="compositionally biased region" description="Basic residues" evidence="5">
    <location>
        <begin position="186"/>
        <end position="200"/>
    </location>
</feature>
<feature type="transmembrane region" description="Helical" evidence="6">
    <location>
        <begin position="415"/>
        <end position="435"/>
    </location>
</feature>
<feature type="transmembrane region" description="Helical" evidence="6">
    <location>
        <begin position="455"/>
        <end position="479"/>
    </location>
</feature>
<dbReference type="Pfam" id="PF06664">
    <property type="entry name" value="WLS-like_TM"/>
    <property type="match status" value="1"/>
</dbReference>
<dbReference type="Proteomes" id="UP001430356">
    <property type="component" value="Unassembled WGS sequence"/>
</dbReference>
<evidence type="ECO:0000256" key="2">
    <source>
        <dbReference type="ARBA" id="ARBA00022692"/>
    </source>
</evidence>
<feature type="compositionally biased region" description="Low complexity" evidence="5">
    <location>
        <begin position="1014"/>
        <end position="1023"/>
    </location>
</feature>
<feature type="compositionally biased region" description="Acidic residues" evidence="5">
    <location>
        <begin position="1375"/>
        <end position="1393"/>
    </location>
</feature>
<dbReference type="GO" id="GO:0006629">
    <property type="term" value="P:lipid metabolic process"/>
    <property type="evidence" value="ECO:0007669"/>
    <property type="project" value="InterPro"/>
</dbReference>
<keyword evidence="4 6" id="KW-0472">Membrane</keyword>
<proteinExistence type="predicted"/>